<dbReference type="AlphaFoldDB" id="A0A2C6KUU3"/>
<comment type="caution">
    <text evidence="1">The sequence shown here is derived from an EMBL/GenBank/DDBJ whole genome shotgun (WGS) entry which is preliminary data.</text>
</comment>
<dbReference type="RefSeq" id="XP_067922306.1">
    <property type="nucleotide sequence ID" value="XM_068065721.1"/>
</dbReference>
<sequence>MRHFSMVTGLESLDYIAFNRFVDFVERRHVLFRRQAAEDDLGDKIRKVHVTKLCHLFGVAPSLEEKEKLLNEVPEKIDYAALMDFVGKCEHAEDTVPYLQQFFSLFDQPTHGKMSRRSLVNLLSTWGEKLSAEQAEQIVRLFGDDGEAVDCQQFVANIMEHDLPTRVPRQTRA</sequence>
<gene>
    <name evidence="1" type="ORF">CSUI_005546</name>
</gene>
<evidence type="ECO:0000313" key="2">
    <source>
        <dbReference type="Proteomes" id="UP000221165"/>
    </source>
</evidence>
<proteinExistence type="predicted"/>
<dbReference type="Proteomes" id="UP000221165">
    <property type="component" value="Unassembled WGS sequence"/>
</dbReference>
<reference evidence="1 2" key="1">
    <citation type="journal article" date="2017" name="Int. J. Parasitol.">
        <title>The genome of the protozoan parasite Cystoisospora suis and a reverse vaccinology approach to identify vaccine candidates.</title>
        <authorList>
            <person name="Palmieri N."/>
            <person name="Shrestha A."/>
            <person name="Ruttkowski B."/>
            <person name="Beck T."/>
            <person name="Vogl C."/>
            <person name="Tomley F."/>
            <person name="Blake D.P."/>
            <person name="Joachim A."/>
        </authorList>
    </citation>
    <scope>NUCLEOTIDE SEQUENCE [LARGE SCALE GENOMIC DNA]</scope>
    <source>
        <strain evidence="1 2">Wien I</strain>
    </source>
</reference>
<dbReference type="InterPro" id="IPR011992">
    <property type="entry name" value="EF-hand-dom_pair"/>
</dbReference>
<protein>
    <submittedName>
        <fullName evidence="1">Myosin light chain</fullName>
    </submittedName>
</protein>
<name>A0A2C6KUU3_9APIC</name>
<dbReference type="VEuPathDB" id="ToxoDB:CSUI_005546"/>
<evidence type="ECO:0000313" key="1">
    <source>
        <dbReference type="EMBL" id="PHJ20619.1"/>
    </source>
</evidence>
<dbReference type="OrthoDB" id="435273at2759"/>
<dbReference type="EMBL" id="MIGC01002673">
    <property type="protein sequence ID" value="PHJ20619.1"/>
    <property type="molecule type" value="Genomic_DNA"/>
</dbReference>
<dbReference type="GeneID" id="94428932"/>
<organism evidence="1 2">
    <name type="scientific">Cystoisospora suis</name>
    <dbReference type="NCBI Taxonomy" id="483139"/>
    <lineage>
        <taxon>Eukaryota</taxon>
        <taxon>Sar</taxon>
        <taxon>Alveolata</taxon>
        <taxon>Apicomplexa</taxon>
        <taxon>Conoidasida</taxon>
        <taxon>Coccidia</taxon>
        <taxon>Eucoccidiorida</taxon>
        <taxon>Eimeriorina</taxon>
        <taxon>Sarcocystidae</taxon>
        <taxon>Cystoisospora</taxon>
    </lineage>
</organism>
<accession>A0A2C6KUU3</accession>
<dbReference type="SUPFAM" id="SSF47473">
    <property type="entry name" value="EF-hand"/>
    <property type="match status" value="1"/>
</dbReference>
<keyword evidence="2" id="KW-1185">Reference proteome</keyword>
<dbReference type="Gene3D" id="1.10.238.10">
    <property type="entry name" value="EF-hand"/>
    <property type="match status" value="2"/>
</dbReference>